<protein>
    <recommendedName>
        <fullName evidence="2">MADF domain-containing protein</fullName>
    </recommendedName>
</protein>
<dbReference type="PANTHER" id="PTHR12243:SF60">
    <property type="entry name" value="SI:CH211-15D5.12-RELATED"/>
    <property type="match status" value="1"/>
</dbReference>
<accession>A0A9N7ZBU7</accession>
<dbReference type="Pfam" id="PF10545">
    <property type="entry name" value="MADF_DNA_bdg"/>
    <property type="match status" value="1"/>
</dbReference>
<organism evidence="3 4">
    <name type="scientific">Pleuronectes platessa</name>
    <name type="common">European plaice</name>
    <dbReference type="NCBI Taxonomy" id="8262"/>
    <lineage>
        <taxon>Eukaryota</taxon>
        <taxon>Metazoa</taxon>
        <taxon>Chordata</taxon>
        <taxon>Craniata</taxon>
        <taxon>Vertebrata</taxon>
        <taxon>Euteleostomi</taxon>
        <taxon>Actinopterygii</taxon>
        <taxon>Neopterygii</taxon>
        <taxon>Teleostei</taxon>
        <taxon>Neoteleostei</taxon>
        <taxon>Acanthomorphata</taxon>
        <taxon>Carangaria</taxon>
        <taxon>Pleuronectiformes</taxon>
        <taxon>Pleuronectoidei</taxon>
        <taxon>Pleuronectidae</taxon>
        <taxon>Pleuronectes</taxon>
    </lineage>
</organism>
<dbReference type="PROSITE" id="PS51029">
    <property type="entry name" value="MADF"/>
    <property type="match status" value="1"/>
</dbReference>
<comment type="caution">
    <text evidence="3">The sequence shown here is derived from an EMBL/GenBank/DDBJ whole genome shotgun (WGS) entry which is preliminary data.</text>
</comment>
<feature type="compositionally biased region" description="Low complexity" evidence="1">
    <location>
        <begin position="111"/>
        <end position="132"/>
    </location>
</feature>
<feature type="region of interest" description="Disordered" evidence="1">
    <location>
        <begin position="394"/>
        <end position="421"/>
    </location>
</feature>
<sequence length="439" mass="50541">MDSIIEERLVEEVRKYEHLYNPTASTYKDAGSTANSWSEISATVGLDVPECIKTWRRIRDKFVRVKKTTKGRSGDEGGQKVPDFFIFMSWLMPHIKHRKTKSKHDKKRTEPSSTSAPEASPKSSTSAPEASPRSFTSASEASPELSLREVEEFVKLRVTNNSLFSGKRDSNTLAWKAILKHMGLQHKMNFSQASQMWENMKEKYTALKNPSDGMNVIPEMWDHFHLMDEAAEGRLEGSAPVLKVFPGDEDNRDFLPKKRRRVSMGTLPPVSSVADRPEIEVSLNGDEEEGEGGLDLNLIMKEVDDERKGMEAERQVMDKEKRMMERERLVLQRERALLDREAATLERDRATLDREMAMIERERVLLEREKAMVEKDKDAMCTEKRALEREKARLESLFAPGEATEENSENHSERKDSHAVNMDRKERFLQLFEKLIESF</sequence>
<dbReference type="InterPro" id="IPR006578">
    <property type="entry name" value="MADF-dom"/>
</dbReference>
<dbReference type="GO" id="GO:0005634">
    <property type="term" value="C:nucleus"/>
    <property type="evidence" value="ECO:0007669"/>
    <property type="project" value="TreeGrafter"/>
</dbReference>
<feature type="domain" description="MADF" evidence="2">
    <location>
        <begin position="8"/>
        <end position="96"/>
    </location>
</feature>
<keyword evidence="4" id="KW-1185">Reference proteome</keyword>
<dbReference type="GO" id="GO:0005667">
    <property type="term" value="C:transcription regulator complex"/>
    <property type="evidence" value="ECO:0007669"/>
    <property type="project" value="TreeGrafter"/>
</dbReference>
<feature type="compositionally biased region" description="Basic and acidic residues" evidence="1">
    <location>
        <begin position="408"/>
        <end position="421"/>
    </location>
</feature>
<dbReference type="SMART" id="SM00595">
    <property type="entry name" value="MADF"/>
    <property type="match status" value="1"/>
</dbReference>
<feature type="region of interest" description="Disordered" evidence="1">
    <location>
        <begin position="97"/>
        <end position="143"/>
    </location>
</feature>
<evidence type="ECO:0000313" key="4">
    <source>
        <dbReference type="Proteomes" id="UP001153269"/>
    </source>
</evidence>
<dbReference type="GO" id="GO:0006357">
    <property type="term" value="P:regulation of transcription by RNA polymerase II"/>
    <property type="evidence" value="ECO:0007669"/>
    <property type="project" value="TreeGrafter"/>
</dbReference>
<name>A0A9N7ZBU7_PLEPL</name>
<reference evidence="3" key="1">
    <citation type="submission" date="2020-03" db="EMBL/GenBank/DDBJ databases">
        <authorList>
            <person name="Weist P."/>
        </authorList>
    </citation>
    <scope>NUCLEOTIDE SEQUENCE</scope>
</reference>
<evidence type="ECO:0000256" key="1">
    <source>
        <dbReference type="SAM" id="MobiDB-lite"/>
    </source>
</evidence>
<dbReference type="EMBL" id="CADEAL010004379">
    <property type="protein sequence ID" value="CAB1458236.1"/>
    <property type="molecule type" value="Genomic_DNA"/>
</dbReference>
<feature type="compositionally biased region" description="Basic residues" evidence="1">
    <location>
        <begin position="97"/>
        <end position="106"/>
    </location>
</feature>
<gene>
    <name evidence="3" type="ORF">PLEPLA_LOCUS46066</name>
</gene>
<dbReference type="InterPro" id="IPR039353">
    <property type="entry name" value="TF_Adf1"/>
</dbReference>
<evidence type="ECO:0000259" key="2">
    <source>
        <dbReference type="PROSITE" id="PS51029"/>
    </source>
</evidence>
<dbReference type="AlphaFoldDB" id="A0A9N7ZBU7"/>
<dbReference type="PANTHER" id="PTHR12243">
    <property type="entry name" value="MADF DOMAIN TRANSCRIPTION FACTOR"/>
    <property type="match status" value="1"/>
</dbReference>
<proteinExistence type="predicted"/>
<dbReference type="Proteomes" id="UP001153269">
    <property type="component" value="Unassembled WGS sequence"/>
</dbReference>
<evidence type="ECO:0000313" key="3">
    <source>
        <dbReference type="EMBL" id="CAB1458236.1"/>
    </source>
</evidence>